<proteinExistence type="predicted"/>
<evidence type="ECO:0000313" key="2">
    <source>
        <dbReference type="Proteomes" id="UP000789702"/>
    </source>
</evidence>
<dbReference type="Proteomes" id="UP000789702">
    <property type="component" value="Unassembled WGS sequence"/>
</dbReference>
<name>A0ACA9KYI3_9GLOM</name>
<reference evidence="1" key="1">
    <citation type="submission" date="2021-06" db="EMBL/GenBank/DDBJ databases">
        <authorList>
            <person name="Kallberg Y."/>
            <person name="Tangrot J."/>
            <person name="Rosling A."/>
        </authorList>
    </citation>
    <scope>NUCLEOTIDE SEQUENCE</scope>
    <source>
        <strain evidence="1">IL203A</strain>
    </source>
</reference>
<sequence length="289" mass="31986">MLQESAKASSLERSQGQYQGGPQLIDVTLLKTSKHIVALCGAGLSAESGVPTFRGEGGFWRTFQATELATPKAFEKNPSRVWEFYHYRRELVLTKKPNRAHKALVDFEKKVLSADPKTQTFAVITQNVDGLSSNIKNLIEMHGSLFKTRCTKCGDRRENYDSPIALALKGTENSQFDINLPIEKLPSCSKCKGLLRPDVVWFEECLDNDILMKINVELERCDLLLVIGTSGLVYPAAAYASFVSARGGKIAVFNIEKTYDADFEFIGPCGEVLGNALMVNDGEDKHEVV</sequence>
<protein>
    <submittedName>
        <fullName evidence="1">17441_t:CDS:1</fullName>
    </submittedName>
</protein>
<evidence type="ECO:0000313" key="1">
    <source>
        <dbReference type="EMBL" id="CAG8500924.1"/>
    </source>
</evidence>
<comment type="caution">
    <text evidence="1">The sequence shown here is derived from an EMBL/GenBank/DDBJ whole genome shotgun (WGS) entry which is preliminary data.</text>
</comment>
<keyword evidence="2" id="KW-1185">Reference proteome</keyword>
<accession>A0ACA9KYI3</accession>
<gene>
    <name evidence="1" type="ORF">DHETER_LOCUS3003</name>
</gene>
<organism evidence="1 2">
    <name type="scientific">Dentiscutata heterogama</name>
    <dbReference type="NCBI Taxonomy" id="1316150"/>
    <lineage>
        <taxon>Eukaryota</taxon>
        <taxon>Fungi</taxon>
        <taxon>Fungi incertae sedis</taxon>
        <taxon>Mucoromycota</taxon>
        <taxon>Glomeromycotina</taxon>
        <taxon>Glomeromycetes</taxon>
        <taxon>Diversisporales</taxon>
        <taxon>Gigasporaceae</taxon>
        <taxon>Dentiscutata</taxon>
    </lineage>
</organism>
<dbReference type="EMBL" id="CAJVPU010002428">
    <property type="protein sequence ID" value="CAG8500924.1"/>
    <property type="molecule type" value="Genomic_DNA"/>
</dbReference>